<dbReference type="SUPFAM" id="SSF53659">
    <property type="entry name" value="Isocitrate/Isopropylmalate dehydrogenase-like"/>
    <property type="match status" value="1"/>
</dbReference>
<dbReference type="UniPathway" id="UPA00085"/>
<protein>
    <recommendedName>
        <fullName evidence="8 10">Phosphate acyltransferase</fullName>
        <ecNumber evidence="8 10">2.3.1.274</ecNumber>
    </recommendedName>
    <alternativeName>
        <fullName evidence="10">Acyl-ACP phosphotransacylase</fullName>
    </alternativeName>
    <alternativeName>
        <fullName evidence="10">Acyl-[acyl-carrier-protein]--phosphate acyltransferase</fullName>
    </alternativeName>
    <alternativeName>
        <fullName evidence="10">Phosphate-acyl-ACP acyltransferase</fullName>
    </alternativeName>
</protein>
<evidence type="ECO:0000256" key="4">
    <source>
        <dbReference type="ARBA" id="ARBA00022679"/>
    </source>
</evidence>
<dbReference type="EMBL" id="WIOL01000001">
    <property type="protein sequence ID" value="MQT15950.1"/>
    <property type="molecule type" value="Genomic_DNA"/>
</dbReference>
<evidence type="ECO:0000256" key="6">
    <source>
        <dbReference type="ARBA" id="ARBA00023209"/>
    </source>
</evidence>
<dbReference type="GO" id="GO:0006633">
    <property type="term" value="P:fatty acid biosynthetic process"/>
    <property type="evidence" value="ECO:0007669"/>
    <property type="project" value="UniProtKB-UniRule"/>
</dbReference>
<dbReference type="Pfam" id="PF02504">
    <property type="entry name" value="FA_synthesis"/>
    <property type="match status" value="1"/>
</dbReference>
<keyword evidence="7 10" id="KW-1208">Phospholipid metabolism</keyword>
<reference evidence="11 12" key="1">
    <citation type="submission" date="2019-09" db="EMBL/GenBank/DDBJ databases">
        <title>Polymorphobacter sp. isolated from a lake in China.</title>
        <authorList>
            <person name="Liu Z."/>
        </authorList>
    </citation>
    <scope>NUCLEOTIDE SEQUENCE [LARGE SCALE GENOMIC DNA]</scope>
    <source>
        <strain evidence="11 12">D40P</strain>
    </source>
</reference>
<evidence type="ECO:0000256" key="10">
    <source>
        <dbReference type="HAMAP-Rule" id="MF_00019"/>
    </source>
</evidence>
<dbReference type="GO" id="GO:0005737">
    <property type="term" value="C:cytoplasm"/>
    <property type="evidence" value="ECO:0007669"/>
    <property type="project" value="UniProtKB-SubCell"/>
</dbReference>
<dbReference type="Gene3D" id="3.40.718.10">
    <property type="entry name" value="Isopropylmalate Dehydrogenase"/>
    <property type="match status" value="1"/>
</dbReference>
<dbReference type="AlphaFoldDB" id="A0A7C9GNG4"/>
<keyword evidence="12" id="KW-1185">Reference proteome</keyword>
<keyword evidence="5 10" id="KW-0443">Lipid metabolism</keyword>
<evidence type="ECO:0000256" key="8">
    <source>
        <dbReference type="ARBA" id="ARBA00024069"/>
    </source>
</evidence>
<keyword evidence="11" id="KW-0012">Acyltransferase</keyword>
<evidence type="ECO:0000313" key="11">
    <source>
        <dbReference type="EMBL" id="MQT15950.1"/>
    </source>
</evidence>
<dbReference type="InterPro" id="IPR012281">
    <property type="entry name" value="Phospholipid_synth_PlsX-like"/>
</dbReference>
<keyword evidence="2 10" id="KW-0963">Cytoplasm</keyword>
<proteinExistence type="inferred from homology"/>
<dbReference type="RefSeq" id="WP_152576409.1">
    <property type="nucleotide sequence ID" value="NZ_JAATJI010000001.1"/>
</dbReference>
<dbReference type="PANTHER" id="PTHR30100">
    <property type="entry name" value="FATTY ACID/PHOSPHOLIPID SYNTHESIS PROTEIN PLSX"/>
    <property type="match status" value="1"/>
</dbReference>
<comment type="function">
    <text evidence="10">Catalyzes the reversible formation of acyl-phosphate (acyl-PO(4)) from acyl-[acyl-carrier-protein] (acyl-ACP). This enzyme utilizes acyl-ACP as fatty acyl donor, but not acyl-CoA.</text>
</comment>
<comment type="caution">
    <text evidence="11">The sequence shown here is derived from an EMBL/GenBank/DDBJ whole genome shotgun (WGS) entry which is preliminary data.</text>
</comment>
<evidence type="ECO:0000256" key="5">
    <source>
        <dbReference type="ARBA" id="ARBA00023098"/>
    </source>
</evidence>
<evidence type="ECO:0000256" key="9">
    <source>
        <dbReference type="ARBA" id="ARBA00046608"/>
    </source>
</evidence>
<comment type="subcellular location">
    <subcellularLocation>
        <location evidence="10">Cytoplasm</location>
    </subcellularLocation>
    <text evidence="10">Associated with the membrane possibly through PlsY.</text>
</comment>
<comment type="subunit">
    <text evidence="9 10">Homodimer. Probably interacts with PlsY.</text>
</comment>
<dbReference type="Proteomes" id="UP000481327">
    <property type="component" value="Unassembled WGS sequence"/>
</dbReference>
<dbReference type="OrthoDB" id="9806408at2"/>
<dbReference type="GO" id="GO:0008654">
    <property type="term" value="P:phospholipid biosynthetic process"/>
    <property type="evidence" value="ECO:0007669"/>
    <property type="project" value="UniProtKB-KW"/>
</dbReference>
<dbReference type="PANTHER" id="PTHR30100:SF1">
    <property type="entry name" value="PHOSPHATE ACYLTRANSFERASE"/>
    <property type="match status" value="1"/>
</dbReference>
<dbReference type="EC" id="2.3.1.274" evidence="8 10"/>
<gene>
    <name evidence="10 11" type="primary">plsX</name>
    <name evidence="11" type="ORF">F3168_01565</name>
</gene>
<keyword evidence="3 10" id="KW-0444">Lipid biosynthesis</keyword>
<comment type="pathway">
    <text evidence="10">Lipid metabolism; phospholipid metabolism.</text>
</comment>
<dbReference type="HAMAP" id="MF_00019">
    <property type="entry name" value="PlsX"/>
    <property type="match status" value="1"/>
</dbReference>
<comment type="catalytic activity">
    <reaction evidence="1 10">
        <text>a fatty acyl-[ACP] + phosphate = an acyl phosphate + holo-[ACP]</text>
        <dbReference type="Rhea" id="RHEA:42292"/>
        <dbReference type="Rhea" id="RHEA-COMP:9685"/>
        <dbReference type="Rhea" id="RHEA-COMP:14125"/>
        <dbReference type="ChEBI" id="CHEBI:43474"/>
        <dbReference type="ChEBI" id="CHEBI:59918"/>
        <dbReference type="ChEBI" id="CHEBI:64479"/>
        <dbReference type="ChEBI" id="CHEBI:138651"/>
        <dbReference type="EC" id="2.3.1.274"/>
    </reaction>
</comment>
<dbReference type="InterPro" id="IPR003664">
    <property type="entry name" value="FA_synthesis"/>
</dbReference>
<evidence type="ECO:0000256" key="1">
    <source>
        <dbReference type="ARBA" id="ARBA00001232"/>
    </source>
</evidence>
<dbReference type="NCBIfam" id="TIGR00182">
    <property type="entry name" value="plsX"/>
    <property type="match status" value="1"/>
</dbReference>
<name>A0A7C9GNG4_9SPHN</name>
<keyword evidence="6 10" id="KW-0594">Phospholipid biosynthesis</keyword>
<accession>A0A7C9GNG4</accession>
<organism evidence="11 12">
    <name type="scientific">Sandarakinorhabdus fusca</name>
    <dbReference type="NCBI Taxonomy" id="1439888"/>
    <lineage>
        <taxon>Bacteria</taxon>
        <taxon>Pseudomonadati</taxon>
        <taxon>Pseudomonadota</taxon>
        <taxon>Alphaproteobacteria</taxon>
        <taxon>Sphingomonadales</taxon>
        <taxon>Sphingosinicellaceae</taxon>
        <taxon>Sandarakinorhabdus</taxon>
    </lineage>
</organism>
<keyword evidence="4 10" id="KW-0808">Transferase</keyword>
<evidence type="ECO:0000256" key="7">
    <source>
        <dbReference type="ARBA" id="ARBA00023264"/>
    </source>
</evidence>
<dbReference type="PIRSF" id="PIRSF002465">
    <property type="entry name" value="Phsphlp_syn_PlsX"/>
    <property type="match status" value="1"/>
</dbReference>
<comment type="similarity">
    <text evidence="10">Belongs to the PlsX family.</text>
</comment>
<evidence type="ECO:0000256" key="2">
    <source>
        <dbReference type="ARBA" id="ARBA00022490"/>
    </source>
</evidence>
<sequence length="367" mass="37943">MTSGASTPAIIPVTAPVIALDVMGGDAGLADVMAAADVASERYPRLRFRLHGPEARIKAELARCPRLSTATIVHTDEVVLGTDKPSQALRRGRTSSMGMAIDSVKQGAAHAAVSAGNTGALMAMSLFALRTMPGIDRPALAALLPTLKNDSVVLDLGANTECDAENLVQFAVMGAAFARTVLGLEKPRVALLNIGEEELKGTDEIRDAAALLRGAALPMTFEGFVEGDKIGQGNVDVIVTDGFSGNIALKTAEGTGKLVVGLLTRAFQSSWLTQLGYLLSRGALRALRAHLDPNAHNGAVFLGLNGIIVKSHGSANVLGIANAIGVAHDLIVGNVGDRILQDLANFQAHRPAVADDAADAAETVGKA</sequence>
<evidence type="ECO:0000313" key="12">
    <source>
        <dbReference type="Proteomes" id="UP000481327"/>
    </source>
</evidence>
<evidence type="ECO:0000256" key="3">
    <source>
        <dbReference type="ARBA" id="ARBA00022516"/>
    </source>
</evidence>
<dbReference type="GO" id="GO:0043811">
    <property type="term" value="F:phosphate:acyl-[acyl carrier protein] acyltransferase activity"/>
    <property type="evidence" value="ECO:0007669"/>
    <property type="project" value="UniProtKB-UniRule"/>
</dbReference>